<gene>
    <name evidence="2" type="ORF">SAMN04487859_111111</name>
</gene>
<dbReference type="PANTHER" id="PTHR43792:SF1">
    <property type="entry name" value="N-ACETYLTRANSFERASE DOMAIN-CONTAINING PROTEIN"/>
    <property type="match status" value="1"/>
</dbReference>
<proteinExistence type="predicted"/>
<keyword evidence="3" id="KW-1185">Reference proteome</keyword>
<dbReference type="Pfam" id="PF13302">
    <property type="entry name" value="Acetyltransf_3"/>
    <property type="match status" value="1"/>
</dbReference>
<sequence length="189" mass="21125">MSLTQAPILETERLILRGPEPRDIEPMIAFLLDQNRASGFGAAPNRGEAWRWFALNVGHWHIHGYGYFSIEMKDSGETAGISGIWNPEGWPEPELGWVVFDGFEGKGIAQEAAARARRYAYQDLGFTTLTSNIVPGNTRSIALAERLGAWFEREYENVHMGHDLLYRHPGPGDLFEDDADDDGSVEAYA</sequence>
<dbReference type="EMBL" id="FOVP01000011">
    <property type="protein sequence ID" value="SFN92894.1"/>
    <property type="molecule type" value="Genomic_DNA"/>
</dbReference>
<dbReference type="STRING" id="1005928.SAMN04487859_111111"/>
<evidence type="ECO:0000313" key="2">
    <source>
        <dbReference type="EMBL" id="SFN92894.1"/>
    </source>
</evidence>
<dbReference type="PROSITE" id="PS51186">
    <property type="entry name" value="GNAT"/>
    <property type="match status" value="1"/>
</dbReference>
<dbReference type="InterPro" id="IPR051531">
    <property type="entry name" value="N-acetyltransferase"/>
</dbReference>
<dbReference type="RefSeq" id="WP_092838721.1">
    <property type="nucleotide sequence ID" value="NZ_FOVP01000011.1"/>
</dbReference>
<reference evidence="3" key="1">
    <citation type="submission" date="2016-10" db="EMBL/GenBank/DDBJ databases">
        <authorList>
            <person name="Varghese N."/>
            <person name="Submissions S."/>
        </authorList>
    </citation>
    <scope>NUCLEOTIDE SEQUENCE [LARGE SCALE GENOMIC DNA]</scope>
    <source>
        <strain evidence="3">DSM 28463</strain>
    </source>
</reference>
<evidence type="ECO:0000313" key="3">
    <source>
        <dbReference type="Proteomes" id="UP000198599"/>
    </source>
</evidence>
<dbReference type="SUPFAM" id="SSF55729">
    <property type="entry name" value="Acyl-CoA N-acyltransferases (Nat)"/>
    <property type="match status" value="1"/>
</dbReference>
<dbReference type="Gene3D" id="3.40.630.30">
    <property type="match status" value="1"/>
</dbReference>
<dbReference type="Proteomes" id="UP000198599">
    <property type="component" value="Unassembled WGS sequence"/>
</dbReference>
<dbReference type="OrthoDB" id="6293260at2"/>
<evidence type="ECO:0000259" key="1">
    <source>
        <dbReference type="PROSITE" id="PS51186"/>
    </source>
</evidence>
<feature type="domain" description="N-acetyltransferase" evidence="1">
    <location>
        <begin position="14"/>
        <end position="171"/>
    </location>
</feature>
<dbReference type="PANTHER" id="PTHR43792">
    <property type="entry name" value="GNAT FAMILY, PUTATIVE (AFU_ORTHOLOGUE AFUA_3G00765)-RELATED-RELATED"/>
    <property type="match status" value="1"/>
</dbReference>
<dbReference type="AlphaFoldDB" id="A0A1I5D102"/>
<name>A0A1I5D102_9RHOB</name>
<dbReference type="InterPro" id="IPR000182">
    <property type="entry name" value="GNAT_dom"/>
</dbReference>
<organism evidence="2 3">
    <name type="scientific">Roseovarius lutimaris</name>
    <dbReference type="NCBI Taxonomy" id="1005928"/>
    <lineage>
        <taxon>Bacteria</taxon>
        <taxon>Pseudomonadati</taxon>
        <taxon>Pseudomonadota</taxon>
        <taxon>Alphaproteobacteria</taxon>
        <taxon>Rhodobacterales</taxon>
        <taxon>Roseobacteraceae</taxon>
        <taxon>Roseovarius</taxon>
    </lineage>
</organism>
<accession>A0A1I5D102</accession>
<dbReference type="InterPro" id="IPR016181">
    <property type="entry name" value="Acyl_CoA_acyltransferase"/>
</dbReference>
<dbReference type="GO" id="GO:0016747">
    <property type="term" value="F:acyltransferase activity, transferring groups other than amino-acyl groups"/>
    <property type="evidence" value="ECO:0007669"/>
    <property type="project" value="InterPro"/>
</dbReference>
<keyword evidence="2" id="KW-0808">Transferase</keyword>
<protein>
    <submittedName>
        <fullName evidence="2">Protein N-acetyltransferase, RimJ/RimL family</fullName>
    </submittedName>
</protein>